<organism evidence="2 3">
    <name type="scientific">Paenibacillus chartarius</name>
    <dbReference type="NCBI Taxonomy" id="747481"/>
    <lineage>
        <taxon>Bacteria</taxon>
        <taxon>Bacillati</taxon>
        <taxon>Bacillota</taxon>
        <taxon>Bacilli</taxon>
        <taxon>Bacillales</taxon>
        <taxon>Paenibacillaceae</taxon>
        <taxon>Paenibacillus</taxon>
    </lineage>
</organism>
<protein>
    <submittedName>
        <fullName evidence="2">S-layer homology domain-containing protein</fullName>
    </submittedName>
</protein>
<comment type="caution">
    <text evidence="2">The sequence shown here is derived from an EMBL/GenBank/DDBJ whole genome shotgun (WGS) entry which is preliminary data.</text>
</comment>
<evidence type="ECO:0000313" key="2">
    <source>
        <dbReference type="EMBL" id="MFC0212862.1"/>
    </source>
</evidence>
<dbReference type="RefSeq" id="WP_377470089.1">
    <property type="nucleotide sequence ID" value="NZ_JBHLWN010000039.1"/>
</dbReference>
<accession>A0ABV6DJU1</accession>
<dbReference type="Proteomes" id="UP001589776">
    <property type="component" value="Unassembled WGS sequence"/>
</dbReference>
<dbReference type="Pfam" id="PF00395">
    <property type="entry name" value="SLH"/>
    <property type="match status" value="1"/>
</dbReference>
<proteinExistence type="predicted"/>
<reference evidence="2 3" key="1">
    <citation type="submission" date="2024-09" db="EMBL/GenBank/DDBJ databases">
        <authorList>
            <person name="Sun Q."/>
            <person name="Mori K."/>
        </authorList>
    </citation>
    <scope>NUCLEOTIDE SEQUENCE [LARGE SCALE GENOMIC DNA]</scope>
    <source>
        <strain evidence="2 3">CCM 7759</strain>
    </source>
</reference>
<evidence type="ECO:0000259" key="1">
    <source>
        <dbReference type="PROSITE" id="PS51272"/>
    </source>
</evidence>
<dbReference type="InterPro" id="IPR001119">
    <property type="entry name" value="SLH_dom"/>
</dbReference>
<evidence type="ECO:0000313" key="3">
    <source>
        <dbReference type="Proteomes" id="UP001589776"/>
    </source>
</evidence>
<feature type="domain" description="SLH" evidence="1">
    <location>
        <begin position="35"/>
        <end position="85"/>
    </location>
</feature>
<dbReference type="EMBL" id="JBHLWN010000039">
    <property type="protein sequence ID" value="MFC0212862.1"/>
    <property type="molecule type" value="Genomic_DNA"/>
</dbReference>
<sequence length="85" mass="9154">MTKSPREQAMVILSRAMTITKLKAKLPVQAADIVLRTYRDAHEASGWAVNSIADCLQAGIVLGRSGTALAPKDFITRAEVAVMVE</sequence>
<gene>
    <name evidence="2" type="ORF">ACFFK0_10355</name>
</gene>
<dbReference type="PROSITE" id="PS51272">
    <property type="entry name" value="SLH"/>
    <property type="match status" value="1"/>
</dbReference>
<name>A0ABV6DJU1_9BACL</name>
<keyword evidence="3" id="KW-1185">Reference proteome</keyword>